<name>A0A4D6HBV6_9EURY</name>
<sequence>MSSPKDAVAEKKESVQSFAGEASSVESFMGFVHSAESDGALDTKTKELMSLSLGVALRCEDCIVWHLDAALEAGATDDEIVEALEIAVVMGGGPALMYASEAYETLLAFDDR</sequence>
<evidence type="ECO:0000313" key="2">
    <source>
        <dbReference type="EMBL" id="QCC51290.1"/>
    </source>
</evidence>
<dbReference type="GO" id="GO:0051920">
    <property type="term" value="F:peroxiredoxin activity"/>
    <property type="evidence" value="ECO:0007669"/>
    <property type="project" value="InterPro"/>
</dbReference>
<dbReference type="SUPFAM" id="SSF69118">
    <property type="entry name" value="AhpD-like"/>
    <property type="match status" value="1"/>
</dbReference>
<keyword evidence="3" id="KW-1185">Reference proteome</keyword>
<reference evidence="2 3" key="1">
    <citation type="journal article" date="2019" name="Nat. Commun.">
        <title>A new type of DNA phosphorothioation-based antiviral system in archaea.</title>
        <authorList>
            <person name="Xiong L."/>
            <person name="Liu S."/>
            <person name="Chen S."/>
            <person name="Xiao Y."/>
            <person name="Zhu B."/>
            <person name="Gao Y."/>
            <person name="Zhang Y."/>
            <person name="Chen B."/>
            <person name="Luo J."/>
            <person name="Deng Z."/>
            <person name="Chen X."/>
            <person name="Wang L."/>
            <person name="Chen S."/>
        </authorList>
    </citation>
    <scope>NUCLEOTIDE SEQUENCE [LARGE SCALE GENOMIC DNA]</scope>
    <source>
        <strain evidence="2 3">CBA1105</strain>
    </source>
</reference>
<dbReference type="KEGG" id="hsn:DV733_08535"/>
<dbReference type="RefSeq" id="WP_049995102.1">
    <property type="nucleotide sequence ID" value="NZ_CP031310.1"/>
</dbReference>
<dbReference type="AlphaFoldDB" id="A0A4D6HBV6"/>
<accession>A0A4D6HBV6</accession>
<dbReference type="NCBIfam" id="TIGR00778">
    <property type="entry name" value="ahpD_dom"/>
    <property type="match status" value="1"/>
</dbReference>
<organism evidence="2 3">
    <name type="scientific">Halapricum salinum</name>
    <dbReference type="NCBI Taxonomy" id="1457250"/>
    <lineage>
        <taxon>Archaea</taxon>
        <taxon>Methanobacteriati</taxon>
        <taxon>Methanobacteriota</taxon>
        <taxon>Stenosarchaea group</taxon>
        <taxon>Halobacteria</taxon>
        <taxon>Halobacteriales</taxon>
        <taxon>Haloarculaceae</taxon>
        <taxon>Halapricum</taxon>
    </lineage>
</organism>
<dbReference type="GeneID" id="39847904"/>
<dbReference type="InterPro" id="IPR003779">
    <property type="entry name" value="CMD-like"/>
</dbReference>
<feature type="domain" description="Carboxymuconolactone decarboxylase-like" evidence="1">
    <location>
        <begin position="28"/>
        <end position="103"/>
    </location>
</feature>
<gene>
    <name evidence="2" type="ORF">DV733_08535</name>
</gene>
<dbReference type="InterPro" id="IPR004675">
    <property type="entry name" value="AhpD_core"/>
</dbReference>
<dbReference type="STRING" id="1457250.GCA_000755225_01195"/>
<dbReference type="InterPro" id="IPR029032">
    <property type="entry name" value="AhpD-like"/>
</dbReference>
<dbReference type="Proteomes" id="UP000296706">
    <property type="component" value="Chromosome"/>
</dbReference>
<proteinExistence type="predicted"/>
<dbReference type="Gene3D" id="1.20.1290.10">
    <property type="entry name" value="AhpD-like"/>
    <property type="match status" value="1"/>
</dbReference>
<dbReference type="Pfam" id="PF02627">
    <property type="entry name" value="CMD"/>
    <property type="match status" value="1"/>
</dbReference>
<dbReference type="OrthoDB" id="111898at2157"/>
<evidence type="ECO:0000313" key="3">
    <source>
        <dbReference type="Proteomes" id="UP000296706"/>
    </source>
</evidence>
<dbReference type="EMBL" id="CP031310">
    <property type="protein sequence ID" value="QCC51290.1"/>
    <property type="molecule type" value="Genomic_DNA"/>
</dbReference>
<protein>
    <submittedName>
        <fullName evidence="2">Carboxymuconolactone decarboxylase family protein</fullName>
    </submittedName>
</protein>
<dbReference type="PANTHER" id="PTHR33930">
    <property type="entry name" value="ALKYL HYDROPEROXIDE REDUCTASE AHPD"/>
    <property type="match status" value="1"/>
</dbReference>
<dbReference type="PANTHER" id="PTHR33930:SF2">
    <property type="entry name" value="BLR3452 PROTEIN"/>
    <property type="match status" value="1"/>
</dbReference>
<evidence type="ECO:0000259" key="1">
    <source>
        <dbReference type="Pfam" id="PF02627"/>
    </source>
</evidence>